<dbReference type="PANTHER" id="PTHR10827:SF98">
    <property type="entry name" value="45 KDA CALCIUM-BINDING PROTEIN"/>
    <property type="match status" value="1"/>
</dbReference>
<feature type="chain" id="PRO_5032589636" description="EF-hand domain-containing protein" evidence="4">
    <location>
        <begin position="32"/>
        <end position="204"/>
    </location>
</feature>
<keyword evidence="4" id="KW-0732">Signal</keyword>
<dbReference type="Pfam" id="PF13499">
    <property type="entry name" value="EF-hand_7"/>
    <property type="match status" value="1"/>
</dbReference>
<dbReference type="Pfam" id="PF13202">
    <property type="entry name" value="EF-hand_5"/>
    <property type="match status" value="2"/>
</dbReference>
<feature type="signal peptide" evidence="4">
    <location>
        <begin position="1"/>
        <end position="31"/>
    </location>
</feature>
<keyword evidence="2" id="KW-0677">Repeat</keyword>
<dbReference type="InterPro" id="IPR018247">
    <property type="entry name" value="EF_Hand_1_Ca_BS"/>
</dbReference>
<organism evidence="6">
    <name type="scientific">Thiolapillus brandeum</name>
    <dbReference type="NCBI Taxonomy" id="1076588"/>
    <lineage>
        <taxon>Bacteria</taxon>
        <taxon>Pseudomonadati</taxon>
        <taxon>Pseudomonadota</taxon>
        <taxon>Gammaproteobacteria</taxon>
        <taxon>Chromatiales</taxon>
        <taxon>Sedimenticolaceae</taxon>
        <taxon>Thiolapillus</taxon>
    </lineage>
</organism>
<proteinExistence type="predicted"/>
<feature type="region of interest" description="Disordered" evidence="3">
    <location>
        <begin position="103"/>
        <end position="136"/>
    </location>
</feature>
<name>A0A831KC85_9GAMM</name>
<dbReference type="PANTHER" id="PTHR10827">
    <property type="entry name" value="RETICULOCALBIN"/>
    <property type="match status" value="1"/>
</dbReference>
<protein>
    <recommendedName>
        <fullName evidence="5">EF-hand domain-containing protein</fullName>
    </recommendedName>
</protein>
<evidence type="ECO:0000256" key="1">
    <source>
        <dbReference type="ARBA" id="ARBA00022723"/>
    </source>
</evidence>
<comment type="caution">
    <text evidence="6">The sequence shown here is derived from an EMBL/GenBank/DDBJ whole genome shotgun (WGS) entry which is preliminary data.</text>
</comment>
<reference evidence="6" key="1">
    <citation type="journal article" date="2020" name="mSystems">
        <title>Genome- and Community-Level Interaction Insights into Carbon Utilization and Element Cycling Functions of Hydrothermarchaeota in Hydrothermal Sediment.</title>
        <authorList>
            <person name="Zhou Z."/>
            <person name="Liu Y."/>
            <person name="Xu W."/>
            <person name="Pan J."/>
            <person name="Luo Z.H."/>
            <person name="Li M."/>
        </authorList>
    </citation>
    <scope>NUCLEOTIDE SEQUENCE [LARGE SCALE GENOMIC DNA]</scope>
    <source>
        <strain evidence="6">HyVt-26</strain>
    </source>
</reference>
<dbReference type="Gene3D" id="1.10.238.10">
    <property type="entry name" value="EF-hand"/>
    <property type="match status" value="2"/>
</dbReference>
<evidence type="ECO:0000256" key="2">
    <source>
        <dbReference type="ARBA" id="ARBA00022737"/>
    </source>
</evidence>
<dbReference type="EMBL" id="DRCV01000179">
    <property type="protein sequence ID" value="HDK38164.1"/>
    <property type="molecule type" value="Genomic_DNA"/>
</dbReference>
<feature type="domain" description="EF-hand" evidence="5">
    <location>
        <begin position="42"/>
        <end position="68"/>
    </location>
</feature>
<keyword evidence="1" id="KW-0479">Metal-binding</keyword>
<dbReference type="GO" id="GO:0005509">
    <property type="term" value="F:calcium ion binding"/>
    <property type="evidence" value="ECO:0007669"/>
    <property type="project" value="InterPro"/>
</dbReference>
<gene>
    <name evidence="6" type="ORF">ENG92_04025</name>
</gene>
<evidence type="ECO:0000259" key="5">
    <source>
        <dbReference type="PROSITE" id="PS50222"/>
    </source>
</evidence>
<sequence>MGCLSKHKLWRIKMKASIIFFAFSLAVVVHATEIPTRGPIPFEAYDQDADGKITESEFSSVRSARMAAKSSAGMPMRASGQPSFSAFDRNGDGWLSPNELAVGQQQMQQQRQATGKGAGPGMGRGMGRGRNMPDFADFDLNGDGRIPEDEFLEAQAKRISERSQSGYPMRNIGNIAVFADIDTNHDNAITPDEFSAHQLQHRRR</sequence>
<feature type="compositionally biased region" description="Gly residues" evidence="3">
    <location>
        <begin position="116"/>
        <end position="128"/>
    </location>
</feature>
<dbReference type="Proteomes" id="UP000885822">
    <property type="component" value="Unassembled WGS sequence"/>
</dbReference>
<dbReference type="PROSITE" id="PS00018">
    <property type="entry name" value="EF_HAND_1"/>
    <property type="match status" value="3"/>
</dbReference>
<dbReference type="InterPro" id="IPR011992">
    <property type="entry name" value="EF-hand-dom_pair"/>
</dbReference>
<evidence type="ECO:0000256" key="4">
    <source>
        <dbReference type="SAM" id="SignalP"/>
    </source>
</evidence>
<evidence type="ECO:0000313" key="6">
    <source>
        <dbReference type="EMBL" id="HDK38164.1"/>
    </source>
</evidence>
<dbReference type="SUPFAM" id="SSF47473">
    <property type="entry name" value="EF-hand"/>
    <property type="match status" value="1"/>
</dbReference>
<dbReference type="GO" id="GO:0017156">
    <property type="term" value="P:calcium-ion regulated exocytosis"/>
    <property type="evidence" value="ECO:0007669"/>
    <property type="project" value="TreeGrafter"/>
</dbReference>
<accession>A0A831KC85</accession>
<evidence type="ECO:0000256" key="3">
    <source>
        <dbReference type="SAM" id="MobiDB-lite"/>
    </source>
</evidence>
<dbReference type="AlphaFoldDB" id="A0A831KC85"/>
<dbReference type="PROSITE" id="PS50222">
    <property type="entry name" value="EF_HAND_2"/>
    <property type="match status" value="2"/>
</dbReference>
<feature type="domain" description="EF-hand" evidence="5">
    <location>
        <begin position="135"/>
        <end position="161"/>
    </location>
</feature>
<dbReference type="InterPro" id="IPR002048">
    <property type="entry name" value="EF_hand_dom"/>
</dbReference>